<feature type="domain" description="HTH marR-type" evidence="1">
    <location>
        <begin position="12"/>
        <end position="144"/>
    </location>
</feature>
<dbReference type="GO" id="GO:0006950">
    <property type="term" value="P:response to stress"/>
    <property type="evidence" value="ECO:0007669"/>
    <property type="project" value="TreeGrafter"/>
</dbReference>
<dbReference type="OrthoDB" id="4463574at2"/>
<proteinExistence type="predicted"/>
<dbReference type="PANTHER" id="PTHR33164:SF57">
    <property type="entry name" value="MARR-FAMILY TRANSCRIPTIONAL REGULATOR"/>
    <property type="match status" value="1"/>
</dbReference>
<sequence length="164" mass="18192">MTDADPRFPPLSDQPGFLLGQLGSYTGGRFGELLAPLGISPRHFGMLRLLREHDGQTQQQLGETLGIHRNVMVGLVDELEKRQLVERRRHPTDRRAHAVYLLPAAHDVLTGAQEAVARLDGELFADIGAEDRATLLRLLQRMAASNGLRPGIHPGLTHERMRPC</sequence>
<organism evidence="2 3">
    <name type="scientific">Nocardia colli</name>
    <dbReference type="NCBI Taxonomy" id="2545717"/>
    <lineage>
        <taxon>Bacteria</taxon>
        <taxon>Bacillati</taxon>
        <taxon>Actinomycetota</taxon>
        <taxon>Actinomycetes</taxon>
        <taxon>Mycobacteriales</taxon>
        <taxon>Nocardiaceae</taxon>
        <taxon>Nocardia</taxon>
    </lineage>
</organism>
<evidence type="ECO:0000259" key="1">
    <source>
        <dbReference type="PROSITE" id="PS50995"/>
    </source>
</evidence>
<evidence type="ECO:0000313" key="3">
    <source>
        <dbReference type="Proteomes" id="UP000323876"/>
    </source>
</evidence>
<dbReference type="EMBL" id="VXLC01000001">
    <property type="protein sequence ID" value="KAA8890194.1"/>
    <property type="molecule type" value="Genomic_DNA"/>
</dbReference>
<dbReference type="RefSeq" id="WP_150400108.1">
    <property type="nucleotide sequence ID" value="NZ_VXLC01000001.1"/>
</dbReference>
<dbReference type="Proteomes" id="UP000323876">
    <property type="component" value="Unassembled WGS sequence"/>
</dbReference>
<protein>
    <submittedName>
        <fullName evidence="2">MarR family transcriptional regulator</fullName>
    </submittedName>
</protein>
<comment type="caution">
    <text evidence="2">The sequence shown here is derived from an EMBL/GenBank/DDBJ whole genome shotgun (WGS) entry which is preliminary data.</text>
</comment>
<name>A0A5N0EPE3_9NOCA</name>
<dbReference type="Pfam" id="PF12802">
    <property type="entry name" value="MarR_2"/>
    <property type="match status" value="1"/>
</dbReference>
<dbReference type="PANTHER" id="PTHR33164">
    <property type="entry name" value="TRANSCRIPTIONAL REGULATOR, MARR FAMILY"/>
    <property type="match status" value="1"/>
</dbReference>
<dbReference type="Gene3D" id="1.10.10.10">
    <property type="entry name" value="Winged helix-like DNA-binding domain superfamily/Winged helix DNA-binding domain"/>
    <property type="match status" value="1"/>
</dbReference>
<dbReference type="AlphaFoldDB" id="A0A5N0EPE3"/>
<keyword evidence="3" id="KW-1185">Reference proteome</keyword>
<reference evidence="2 3" key="1">
    <citation type="submission" date="2019-09" db="EMBL/GenBank/DDBJ databases">
        <authorList>
            <person name="Wang X."/>
        </authorList>
    </citation>
    <scope>NUCLEOTIDE SEQUENCE [LARGE SCALE GENOMIC DNA]</scope>
    <source>
        <strain evidence="2 3">CICC 11023</strain>
    </source>
</reference>
<dbReference type="InterPro" id="IPR036390">
    <property type="entry name" value="WH_DNA-bd_sf"/>
</dbReference>
<dbReference type="PROSITE" id="PS50995">
    <property type="entry name" value="HTH_MARR_2"/>
    <property type="match status" value="1"/>
</dbReference>
<dbReference type="SUPFAM" id="SSF46785">
    <property type="entry name" value="Winged helix' DNA-binding domain"/>
    <property type="match status" value="1"/>
</dbReference>
<accession>A0A5N0EPE3</accession>
<dbReference type="InterPro" id="IPR039422">
    <property type="entry name" value="MarR/SlyA-like"/>
</dbReference>
<dbReference type="SMART" id="SM00347">
    <property type="entry name" value="HTH_MARR"/>
    <property type="match status" value="1"/>
</dbReference>
<gene>
    <name evidence="2" type="ORF">F3087_02455</name>
</gene>
<dbReference type="InterPro" id="IPR000835">
    <property type="entry name" value="HTH_MarR-typ"/>
</dbReference>
<dbReference type="GO" id="GO:0003700">
    <property type="term" value="F:DNA-binding transcription factor activity"/>
    <property type="evidence" value="ECO:0007669"/>
    <property type="project" value="InterPro"/>
</dbReference>
<dbReference type="InterPro" id="IPR036388">
    <property type="entry name" value="WH-like_DNA-bd_sf"/>
</dbReference>
<dbReference type="PRINTS" id="PR00598">
    <property type="entry name" value="HTHMARR"/>
</dbReference>
<evidence type="ECO:0000313" key="2">
    <source>
        <dbReference type="EMBL" id="KAA8890194.1"/>
    </source>
</evidence>